<comment type="caution">
    <text evidence="1">The sequence shown here is derived from an EMBL/GenBank/DDBJ whole genome shotgun (WGS) entry which is preliminary data.</text>
</comment>
<name>A0AAV5L4K3_9ROSI</name>
<keyword evidence="2" id="KW-1185">Reference proteome</keyword>
<gene>
    <name evidence="1" type="ORF">SLEP1_g40811</name>
</gene>
<organism evidence="1 2">
    <name type="scientific">Rubroshorea leprosula</name>
    <dbReference type="NCBI Taxonomy" id="152421"/>
    <lineage>
        <taxon>Eukaryota</taxon>
        <taxon>Viridiplantae</taxon>
        <taxon>Streptophyta</taxon>
        <taxon>Embryophyta</taxon>
        <taxon>Tracheophyta</taxon>
        <taxon>Spermatophyta</taxon>
        <taxon>Magnoliopsida</taxon>
        <taxon>eudicotyledons</taxon>
        <taxon>Gunneridae</taxon>
        <taxon>Pentapetalae</taxon>
        <taxon>rosids</taxon>
        <taxon>malvids</taxon>
        <taxon>Malvales</taxon>
        <taxon>Dipterocarpaceae</taxon>
        <taxon>Rubroshorea</taxon>
    </lineage>
</organism>
<dbReference type="AlphaFoldDB" id="A0AAV5L4K3"/>
<dbReference type="Proteomes" id="UP001054252">
    <property type="component" value="Unassembled WGS sequence"/>
</dbReference>
<protein>
    <submittedName>
        <fullName evidence="1">Uncharacterized protein</fullName>
    </submittedName>
</protein>
<accession>A0AAV5L4K3</accession>
<reference evidence="1 2" key="1">
    <citation type="journal article" date="2021" name="Commun. Biol.">
        <title>The genome of Shorea leprosula (Dipterocarpaceae) highlights the ecological relevance of drought in aseasonal tropical rainforests.</title>
        <authorList>
            <person name="Ng K.K.S."/>
            <person name="Kobayashi M.J."/>
            <person name="Fawcett J.A."/>
            <person name="Hatakeyama M."/>
            <person name="Paape T."/>
            <person name="Ng C.H."/>
            <person name="Ang C.C."/>
            <person name="Tnah L.H."/>
            <person name="Lee C.T."/>
            <person name="Nishiyama T."/>
            <person name="Sese J."/>
            <person name="O'Brien M.J."/>
            <person name="Copetti D."/>
            <person name="Mohd Noor M.I."/>
            <person name="Ong R.C."/>
            <person name="Putra M."/>
            <person name="Sireger I.Z."/>
            <person name="Indrioko S."/>
            <person name="Kosugi Y."/>
            <person name="Izuno A."/>
            <person name="Isagi Y."/>
            <person name="Lee S.L."/>
            <person name="Shimizu K.K."/>
        </authorList>
    </citation>
    <scope>NUCLEOTIDE SEQUENCE [LARGE SCALE GENOMIC DNA]</scope>
    <source>
        <strain evidence="1">214</strain>
    </source>
</reference>
<sequence>MPQTHSSPRRVKDSETFFGEWRMQIYLTRRMCSLKTYSKQISHI</sequence>
<proteinExistence type="predicted"/>
<evidence type="ECO:0000313" key="1">
    <source>
        <dbReference type="EMBL" id="GKV32191.1"/>
    </source>
</evidence>
<dbReference type="EMBL" id="BPVZ01000094">
    <property type="protein sequence ID" value="GKV32191.1"/>
    <property type="molecule type" value="Genomic_DNA"/>
</dbReference>
<evidence type="ECO:0000313" key="2">
    <source>
        <dbReference type="Proteomes" id="UP001054252"/>
    </source>
</evidence>